<dbReference type="NCBIfam" id="TIGR04183">
    <property type="entry name" value="Por_Secre_tail"/>
    <property type="match status" value="1"/>
</dbReference>
<gene>
    <name evidence="3" type="ORF">RM697_02375</name>
</gene>
<dbReference type="InterPro" id="IPR036691">
    <property type="entry name" value="Endo/exonu/phosph_ase_sf"/>
</dbReference>
<reference evidence="3 4" key="1">
    <citation type="submission" date="2023-09" db="EMBL/GenBank/DDBJ databases">
        <authorList>
            <person name="Rey-Velasco X."/>
        </authorList>
    </citation>
    <scope>NUCLEOTIDE SEQUENCE [LARGE SCALE GENOMIC DNA]</scope>
    <source>
        <strain evidence="3 4">W332</strain>
    </source>
</reference>
<dbReference type="SUPFAM" id="SSF56219">
    <property type="entry name" value="DNase I-like"/>
    <property type="match status" value="1"/>
</dbReference>
<comment type="caution">
    <text evidence="3">The sequence shown here is derived from an EMBL/GenBank/DDBJ whole genome shotgun (WGS) entry which is preliminary data.</text>
</comment>
<sequence length="422" mass="47537">MKKKKITLLIYGIMLCFSGVKGQENLKVMFYNVLNYPLEDAVPNRIDDLGVILNDYEPDLFMICELNNESGAMDILNSLKTNVSANFEMANFELNTSDDTGSDQNDLQNLIYYNSEKFSLQSQDIVTTIFRDFNVYNLRLNSTDQNTNPIDFTAIVCHLKASNGLANEALREQMVEDLEDYLDLLPAETKVLLAGDFNMYTSSEDGFQALTDFNNNIWFMDPADRVGSWSNNTNYLDVFTQSTRTQTGLGGATGGFDDRFDFIMTTENLMIDPELSYVANSYKVFGNNNNPNCYNSRINSSDCSGSDFSFAIREALHNFSDHLPVTIELQTNASLTNQEFLAEANIEFVDGNLISDQLRLKINPSIVITSPIEIYDALGHLVKTITLSNSIIQTVTVSELSNGLYFLRFPEVNIETLKFIKN</sequence>
<keyword evidence="4" id="KW-1185">Reference proteome</keyword>
<accession>A0ABU2YH73</accession>
<organism evidence="3 4">
    <name type="scientific">Microcosmobacter mediterraneus</name>
    <dbReference type="NCBI Taxonomy" id="3075607"/>
    <lineage>
        <taxon>Bacteria</taxon>
        <taxon>Pseudomonadati</taxon>
        <taxon>Bacteroidota</taxon>
        <taxon>Flavobacteriia</taxon>
        <taxon>Flavobacteriales</taxon>
        <taxon>Flavobacteriaceae</taxon>
        <taxon>Microcosmobacter</taxon>
    </lineage>
</organism>
<evidence type="ECO:0000259" key="2">
    <source>
        <dbReference type="Pfam" id="PF03372"/>
    </source>
</evidence>
<dbReference type="RefSeq" id="WP_311426243.1">
    <property type="nucleotide sequence ID" value="NZ_JAVRIA010000001.1"/>
</dbReference>
<dbReference type="EMBL" id="JAVRIA010000001">
    <property type="protein sequence ID" value="MDT0557476.1"/>
    <property type="molecule type" value="Genomic_DNA"/>
</dbReference>
<keyword evidence="1" id="KW-0732">Signal</keyword>
<dbReference type="InterPro" id="IPR026444">
    <property type="entry name" value="Secre_tail"/>
</dbReference>
<evidence type="ECO:0000256" key="1">
    <source>
        <dbReference type="ARBA" id="ARBA00022729"/>
    </source>
</evidence>
<name>A0ABU2YH73_9FLAO</name>
<dbReference type="Gene3D" id="3.60.10.10">
    <property type="entry name" value="Endonuclease/exonuclease/phosphatase"/>
    <property type="match status" value="1"/>
</dbReference>
<feature type="domain" description="Endonuclease/exonuclease/phosphatase" evidence="2">
    <location>
        <begin position="30"/>
        <end position="272"/>
    </location>
</feature>
<proteinExistence type="predicted"/>
<dbReference type="InterPro" id="IPR005135">
    <property type="entry name" value="Endo/exonuclease/phosphatase"/>
</dbReference>
<protein>
    <submittedName>
        <fullName evidence="3">T9SS type A sorting domain-containing protein</fullName>
    </submittedName>
</protein>
<evidence type="ECO:0000313" key="3">
    <source>
        <dbReference type="EMBL" id="MDT0557476.1"/>
    </source>
</evidence>
<dbReference type="Proteomes" id="UP001259492">
    <property type="component" value="Unassembled WGS sequence"/>
</dbReference>
<evidence type="ECO:0000313" key="4">
    <source>
        <dbReference type="Proteomes" id="UP001259492"/>
    </source>
</evidence>
<dbReference type="Pfam" id="PF03372">
    <property type="entry name" value="Exo_endo_phos"/>
    <property type="match status" value="1"/>
</dbReference>